<keyword evidence="4 7" id="KW-1133">Transmembrane helix</keyword>
<reference evidence="8 9" key="1">
    <citation type="journal article" date="2005" name="Int. J. Syst. Evol. Microbiol.">
        <title>Bacillus cibi sp. nov., isolated from jeotgal, a traditional Korean fermented seafood.</title>
        <authorList>
            <person name="Yoon J.H."/>
            <person name="Lee C.H."/>
            <person name="Oh T.K."/>
        </authorList>
    </citation>
    <scope>NUCLEOTIDE SEQUENCE [LARGE SCALE GENOMIC DNA]</scope>
    <source>
        <strain evidence="8 9">DSM 16189</strain>
    </source>
</reference>
<keyword evidence="2" id="KW-1003">Cell membrane</keyword>
<dbReference type="RefSeq" id="WP_029566136.1">
    <property type="nucleotide sequence ID" value="NZ_JNVC02000014.1"/>
</dbReference>
<evidence type="ECO:0000256" key="4">
    <source>
        <dbReference type="ARBA" id="ARBA00022989"/>
    </source>
</evidence>
<keyword evidence="6" id="KW-0175">Coiled coil</keyword>
<dbReference type="PANTHER" id="PTHR40064:SF1">
    <property type="entry name" value="MEMBRANE PROTEIN"/>
    <property type="match status" value="1"/>
</dbReference>
<evidence type="ECO:0000256" key="2">
    <source>
        <dbReference type="ARBA" id="ARBA00022475"/>
    </source>
</evidence>
<organism evidence="8 9">
    <name type="scientific">Metabacillus indicus</name>
    <name type="common">Bacillus indicus</name>
    <dbReference type="NCBI Taxonomy" id="246786"/>
    <lineage>
        <taxon>Bacteria</taxon>
        <taxon>Bacillati</taxon>
        <taxon>Bacillota</taxon>
        <taxon>Bacilli</taxon>
        <taxon>Bacillales</taxon>
        <taxon>Bacillaceae</taxon>
        <taxon>Metabacillus</taxon>
    </lineage>
</organism>
<feature type="transmembrane region" description="Helical" evidence="7">
    <location>
        <begin position="12"/>
        <end position="40"/>
    </location>
</feature>
<dbReference type="PANTHER" id="PTHR40064">
    <property type="entry name" value="MEMBRANE PROTEIN-RELATED"/>
    <property type="match status" value="1"/>
</dbReference>
<evidence type="ECO:0000256" key="3">
    <source>
        <dbReference type="ARBA" id="ARBA00022692"/>
    </source>
</evidence>
<dbReference type="STRING" id="246786.GS18_0217265"/>
<dbReference type="Pfam" id="PF06081">
    <property type="entry name" value="ArAE_1"/>
    <property type="match status" value="1"/>
</dbReference>
<accession>A0A084GLS1</accession>
<protein>
    <submittedName>
        <fullName evidence="8">Uncharacterized protein</fullName>
    </submittedName>
</protein>
<evidence type="ECO:0000256" key="5">
    <source>
        <dbReference type="ARBA" id="ARBA00023136"/>
    </source>
</evidence>
<evidence type="ECO:0000256" key="7">
    <source>
        <dbReference type="SAM" id="Phobius"/>
    </source>
</evidence>
<comment type="subcellular location">
    <subcellularLocation>
        <location evidence="1">Cell membrane</location>
        <topology evidence="1">Multi-pass membrane protein</topology>
    </subcellularLocation>
</comment>
<dbReference type="InterPro" id="IPR052984">
    <property type="entry name" value="UPF0421"/>
</dbReference>
<keyword evidence="9" id="KW-1185">Reference proteome</keyword>
<feature type="coiled-coil region" evidence="6">
    <location>
        <begin position="183"/>
        <end position="210"/>
    </location>
</feature>
<dbReference type="OrthoDB" id="1653617at2"/>
<comment type="caution">
    <text evidence="8">The sequence shown here is derived from an EMBL/GenBank/DDBJ whole genome shotgun (WGS) entry which is preliminary data.</text>
</comment>
<feature type="transmembrane region" description="Helical" evidence="7">
    <location>
        <begin position="97"/>
        <end position="115"/>
    </location>
</feature>
<dbReference type="Proteomes" id="UP000028549">
    <property type="component" value="Unassembled WGS sequence"/>
</dbReference>
<sequence length="343" mass="39536">MIFGPRVLKTGISVTLALFICSLANLEYSVFAGVAAIFTIQPSIYRTWKQVREQIQANTLGAMLALFALYFFGSSPLVIGVVVISVIVICLKLKMEASISLTLVTVLAIMSAPGQEDFLYVLNRFAVIMIGIASAFIVNLLILPPKYKENFFSKVQTVFETMSLLLRTAVSDELTESYYQEKRKEFRTDLQQLEDLYELFDEEREKMAKINPLNVREIVVFKQMLKTIQQAADVLKVIEEHYFQSRTTMAEDQLFDDQIEQLTKWHEYLLLKYEGKIKLNDRFEDDRVTRGTRVFLIQMMERDSEKIENQRLNVVASAVYEYAFQLQRLDQLVGSYVKKAESV</sequence>
<proteinExistence type="predicted"/>
<evidence type="ECO:0000313" key="9">
    <source>
        <dbReference type="Proteomes" id="UP000028549"/>
    </source>
</evidence>
<keyword evidence="3 7" id="KW-0812">Transmembrane</keyword>
<evidence type="ECO:0000313" key="8">
    <source>
        <dbReference type="EMBL" id="KEZ48283.1"/>
    </source>
</evidence>
<dbReference type="InterPro" id="IPR010343">
    <property type="entry name" value="ArAE_1"/>
</dbReference>
<evidence type="ECO:0000256" key="1">
    <source>
        <dbReference type="ARBA" id="ARBA00004651"/>
    </source>
</evidence>
<keyword evidence="5 7" id="KW-0472">Membrane</keyword>
<evidence type="ECO:0000256" key="6">
    <source>
        <dbReference type="SAM" id="Coils"/>
    </source>
</evidence>
<dbReference type="AlphaFoldDB" id="A0A084GLS1"/>
<feature type="transmembrane region" description="Helical" evidence="7">
    <location>
        <begin position="60"/>
        <end position="90"/>
    </location>
</feature>
<dbReference type="GO" id="GO:0005886">
    <property type="term" value="C:plasma membrane"/>
    <property type="evidence" value="ECO:0007669"/>
    <property type="project" value="UniProtKB-SubCell"/>
</dbReference>
<name>A0A084GLS1_METID</name>
<dbReference type="EMBL" id="JNVC02000014">
    <property type="protein sequence ID" value="KEZ48283.1"/>
    <property type="molecule type" value="Genomic_DNA"/>
</dbReference>
<feature type="transmembrane region" description="Helical" evidence="7">
    <location>
        <begin position="121"/>
        <end position="143"/>
    </location>
</feature>
<gene>
    <name evidence="8" type="ORF">GS18_0217265</name>
</gene>